<dbReference type="STRING" id="1245528.M3JFB7"/>
<dbReference type="AlphaFoldDB" id="M3JFB7"/>
<keyword evidence="3" id="KW-0328">Glycosyltransferase</keyword>
<dbReference type="GO" id="GO:0071555">
    <property type="term" value="P:cell wall organization"/>
    <property type="evidence" value="ECO:0007669"/>
    <property type="project" value="UniProtKB-KW"/>
</dbReference>
<evidence type="ECO:0000256" key="5">
    <source>
        <dbReference type="ARBA" id="ARBA00022692"/>
    </source>
</evidence>
<evidence type="ECO:0000313" key="10">
    <source>
        <dbReference type="EMBL" id="EMG50938.1"/>
    </source>
</evidence>
<evidence type="ECO:0000256" key="2">
    <source>
        <dbReference type="ARBA" id="ARBA00009486"/>
    </source>
</evidence>
<dbReference type="InterPro" id="IPR021988">
    <property type="entry name" value="BMT1"/>
</dbReference>
<dbReference type="Proteomes" id="UP000011777">
    <property type="component" value="Unassembled WGS sequence"/>
</dbReference>
<reference evidence="10 11" key="1">
    <citation type="submission" date="2013-02" db="EMBL/GenBank/DDBJ databases">
        <title>Genome sequence of Candida maltosa Xu316, a potential industrial strain for xylitol and ethanol production.</title>
        <authorList>
            <person name="Yu J."/>
            <person name="Wang Q."/>
            <person name="Geng X."/>
            <person name="Bao W."/>
            <person name="He P."/>
            <person name="Cai J."/>
        </authorList>
    </citation>
    <scope>NUCLEOTIDE SEQUENCE [LARGE SCALE GENOMIC DNA]</scope>
    <source>
        <strain evidence="11">Xu316</strain>
    </source>
</reference>
<keyword evidence="7" id="KW-1133">Transmembrane helix</keyword>
<evidence type="ECO:0000256" key="3">
    <source>
        <dbReference type="ARBA" id="ARBA00022676"/>
    </source>
</evidence>
<keyword evidence="8" id="KW-0472">Membrane</keyword>
<comment type="similarity">
    <text evidence="2">Belongs to the BMT family.</text>
</comment>
<sequence>MNPEPWTPGKTTCSDGKSVLIPNSLAYFSNDYLGVTFSEADRTNKLVHTKGWLACIQKILPELKTRGDNSDINSSERNRMLNVCSTFSSSQYCEAAKESMGWDRLES</sequence>
<dbReference type="Pfam" id="PF12141">
    <property type="entry name" value="BMT"/>
    <property type="match status" value="1"/>
</dbReference>
<keyword evidence="9" id="KW-0961">Cell wall biogenesis/degradation</keyword>
<comment type="subcellular location">
    <subcellularLocation>
        <location evidence="1">Membrane</location>
        <topology evidence="1">Single-pass type II membrane protein</topology>
    </subcellularLocation>
</comment>
<protein>
    <submittedName>
        <fullName evidence="10">Uncharacterized protein</fullName>
    </submittedName>
</protein>
<dbReference type="OrthoDB" id="3631276at2759"/>
<comment type="caution">
    <text evidence="10">The sequence shown here is derived from an EMBL/GenBank/DDBJ whole genome shotgun (WGS) entry which is preliminary data.</text>
</comment>
<keyword evidence="6" id="KW-0735">Signal-anchor</keyword>
<dbReference type="HOGENOM" id="CLU_2209704_0_0_1"/>
<evidence type="ECO:0000256" key="7">
    <source>
        <dbReference type="ARBA" id="ARBA00022989"/>
    </source>
</evidence>
<keyword evidence="4" id="KW-0808">Transferase</keyword>
<organism evidence="10 11">
    <name type="scientific">Candida maltosa (strain Xu316)</name>
    <name type="common">Yeast</name>
    <dbReference type="NCBI Taxonomy" id="1245528"/>
    <lineage>
        <taxon>Eukaryota</taxon>
        <taxon>Fungi</taxon>
        <taxon>Dikarya</taxon>
        <taxon>Ascomycota</taxon>
        <taxon>Saccharomycotina</taxon>
        <taxon>Pichiomycetes</taxon>
        <taxon>Debaryomycetaceae</taxon>
        <taxon>Candida/Lodderomyces clade</taxon>
        <taxon>Candida</taxon>
    </lineage>
</organism>
<gene>
    <name evidence="10" type="ORF">G210_5687</name>
</gene>
<proteinExistence type="inferred from homology"/>
<evidence type="ECO:0000256" key="9">
    <source>
        <dbReference type="ARBA" id="ARBA00023316"/>
    </source>
</evidence>
<name>M3JFB7_CANMX</name>
<accession>M3JFB7</accession>
<dbReference type="GO" id="GO:0016020">
    <property type="term" value="C:membrane"/>
    <property type="evidence" value="ECO:0007669"/>
    <property type="project" value="UniProtKB-SubCell"/>
</dbReference>
<dbReference type="EMBL" id="AOGT01000068">
    <property type="protein sequence ID" value="EMG50938.1"/>
    <property type="molecule type" value="Genomic_DNA"/>
</dbReference>
<evidence type="ECO:0000256" key="6">
    <source>
        <dbReference type="ARBA" id="ARBA00022968"/>
    </source>
</evidence>
<keyword evidence="5" id="KW-0812">Transmembrane</keyword>
<dbReference type="GO" id="GO:0000030">
    <property type="term" value="F:mannosyltransferase activity"/>
    <property type="evidence" value="ECO:0007669"/>
    <property type="project" value="InterPro"/>
</dbReference>
<evidence type="ECO:0000256" key="1">
    <source>
        <dbReference type="ARBA" id="ARBA00004606"/>
    </source>
</evidence>
<evidence type="ECO:0000256" key="8">
    <source>
        <dbReference type="ARBA" id="ARBA00023136"/>
    </source>
</evidence>
<evidence type="ECO:0000256" key="4">
    <source>
        <dbReference type="ARBA" id="ARBA00022679"/>
    </source>
</evidence>
<evidence type="ECO:0000313" key="11">
    <source>
        <dbReference type="Proteomes" id="UP000011777"/>
    </source>
</evidence>
<keyword evidence="11" id="KW-1185">Reference proteome</keyword>